<dbReference type="KEGG" id="sphu:SPPYR_2682"/>
<name>A0A1Y5PUW8_9SPHN</name>
<gene>
    <name evidence="2" type="ORF">SPPYR_2682</name>
</gene>
<evidence type="ECO:0000256" key="1">
    <source>
        <dbReference type="SAM" id="MobiDB-lite"/>
    </source>
</evidence>
<feature type="region of interest" description="Disordered" evidence="1">
    <location>
        <begin position="25"/>
        <end position="54"/>
    </location>
</feature>
<protein>
    <submittedName>
        <fullName evidence="2">Uncharacterized protein</fullName>
    </submittedName>
</protein>
<accession>A0A1Y5PUW8</accession>
<dbReference type="EMBL" id="LT598653">
    <property type="protein sequence ID" value="SBV33802.1"/>
    <property type="molecule type" value="Genomic_DNA"/>
</dbReference>
<sequence>MGAGIAANPHYPVLPCRLRPASSRSASLAISGPQNDASRRPPEQSGDGLVGPLSGAGRTWKALHHLFLRPPKRSLSKRWTAFPVPDRVRINSWESLRSVIRLSVDFLVRPSVLFRLVLQLPLMSRWSDVSVVR</sequence>
<dbReference type="AlphaFoldDB" id="A0A1Y5PUW8"/>
<evidence type="ECO:0000313" key="2">
    <source>
        <dbReference type="EMBL" id="SBV33802.1"/>
    </source>
</evidence>
<organism evidence="2">
    <name type="scientific">uncultured Sphingopyxis sp</name>
    <dbReference type="NCBI Taxonomy" id="310581"/>
    <lineage>
        <taxon>Bacteria</taxon>
        <taxon>Pseudomonadati</taxon>
        <taxon>Pseudomonadota</taxon>
        <taxon>Alphaproteobacteria</taxon>
        <taxon>Sphingomonadales</taxon>
        <taxon>Sphingomonadaceae</taxon>
        <taxon>Sphingopyxis</taxon>
        <taxon>environmental samples</taxon>
    </lineage>
</organism>
<reference evidence="2" key="1">
    <citation type="submission" date="2016-03" db="EMBL/GenBank/DDBJ databases">
        <authorList>
            <person name="Ploux O."/>
        </authorList>
    </citation>
    <scope>NUCLEOTIDE SEQUENCE</scope>
    <source>
        <strain evidence="2">UC10</strain>
    </source>
</reference>
<proteinExistence type="predicted"/>